<dbReference type="PANTHER" id="PTHR42718">
    <property type="entry name" value="MAJOR FACILITATOR SUPERFAMILY MULTIDRUG TRANSPORTER MFSC"/>
    <property type="match status" value="1"/>
</dbReference>
<dbReference type="GO" id="GO:0022857">
    <property type="term" value="F:transmembrane transporter activity"/>
    <property type="evidence" value="ECO:0007669"/>
    <property type="project" value="InterPro"/>
</dbReference>
<dbReference type="Proteomes" id="UP000267164">
    <property type="component" value="Chromosome"/>
</dbReference>
<keyword evidence="3" id="KW-1003">Cell membrane</keyword>
<organism evidence="9 10">
    <name type="scientific">Nocardia yunnanensis</name>
    <dbReference type="NCBI Taxonomy" id="2382165"/>
    <lineage>
        <taxon>Bacteria</taxon>
        <taxon>Bacillati</taxon>
        <taxon>Actinomycetota</taxon>
        <taxon>Actinomycetes</taxon>
        <taxon>Mycobacteriales</taxon>
        <taxon>Nocardiaceae</taxon>
        <taxon>Nocardia</taxon>
    </lineage>
</organism>
<dbReference type="KEGG" id="nyu:D7D52_07240"/>
<dbReference type="InterPro" id="IPR020846">
    <property type="entry name" value="MFS_dom"/>
</dbReference>
<feature type="transmembrane region" description="Helical" evidence="7">
    <location>
        <begin position="153"/>
        <end position="175"/>
    </location>
</feature>
<evidence type="ECO:0000256" key="6">
    <source>
        <dbReference type="ARBA" id="ARBA00023136"/>
    </source>
</evidence>
<evidence type="ECO:0000256" key="4">
    <source>
        <dbReference type="ARBA" id="ARBA00022692"/>
    </source>
</evidence>
<evidence type="ECO:0000313" key="9">
    <source>
        <dbReference type="EMBL" id="AYF73685.1"/>
    </source>
</evidence>
<dbReference type="PROSITE" id="PS50850">
    <property type="entry name" value="MFS"/>
    <property type="match status" value="1"/>
</dbReference>
<dbReference type="GO" id="GO:0005886">
    <property type="term" value="C:plasma membrane"/>
    <property type="evidence" value="ECO:0007669"/>
    <property type="project" value="UniProtKB-SubCell"/>
</dbReference>
<accession>A0A386ZAP2</accession>
<dbReference type="PANTHER" id="PTHR42718:SF46">
    <property type="entry name" value="BLR6921 PROTEIN"/>
    <property type="match status" value="1"/>
</dbReference>
<dbReference type="OrthoDB" id="4080117at2"/>
<keyword evidence="2" id="KW-0813">Transport</keyword>
<dbReference type="InterPro" id="IPR036259">
    <property type="entry name" value="MFS_trans_sf"/>
</dbReference>
<evidence type="ECO:0000256" key="5">
    <source>
        <dbReference type="ARBA" id="ARBA00022989"/>
    </source>
</evidence>
<dbReference type="SUPFAM" id="SSF103473">
    <property type="entry name" value="MFS general substrate transporter"/>
    <property type="match status" value="1"/>
</dbReference>
<dbReference type="Gene3D" id="1.20.1720.10">
    <property type="entry name" value="Multidrug resistance protein D"/>
    <property type="match status" value="1"/>
</dbReference>
<evidence type="ECO:0000256" key="3">
    <source>
        <dbReference type="ARBA" id="ARBA00022475"/>
    </source>
</evidence>
<evidence type="ECO:0000313" key="10">
    <source>
        <dbReference type="Proteomes" id="UP000267164"/>
    </source>
</evidence>
<sequence length="203" mass="20720">MELCEGRRTGERVGCAVEGGDVHEAHAVLQPQRQVADTAGLLAVELRQHPFDQLLVPVGRIGPCSVLHHGRSGHVDHLLTAGLAQNSATVIAARAVQGVGAALVAPSALALVANTFPEGKQRENALGIYGALGGAAATVGVLAGGLLTDGPGWRWIFLVNVPIGLVLSVAGFVVLRGGRPVHPGRGFDPRSAVSVTGGLILAL</sequence>
<gene>
    <name evidence="9" type="ORF">D7D52_07240</name>
</gene>
<keyword evidence="4 7" id="KW-0812">Transmembrane</keyword>
<keyword evidence="5 7" id="KW-1133">Transmembrane helix</keyword>
<reference evidence="9 10" key="1">
    <citation type="submission" date="2018-09" db="EMBL/GenBank/DDBJ databases">
        <title>Nocardia yunnanensis sp. nov., an actinomycete isolated from a soil sample.</title>
        <authorList>
            <person name="Zhang J."/>
        </authorList>
    </citation>
    <scope>NUCLEOTIDE SEQUENCE [LARGE SCALE GENOMIC DNA]</scope>
    <source>
        <strain evidence="9 10">CFHS0054</strain>
    </source>
</reference>
<proteinExistence type="predicted"/>
<evidence type="ECO:0000256" key="2">
    <source>
        <dbReference type="ARBA" id="ARBA00022448"/>
    </source>
</evidence>
<keyword evidence="6 7" id="KW-0472">Membrane</keyword>
<dbReference type="EMBL" id="CP032568">
    <property type="protein sequence ID" value="AYF73685.1"/>
    <property type="molecule type" value="Genomic_DNA"/>
</dbReference>
<name>A0A386ZAP2_9NOCA</name>
<dbReference type="InterPro" id="IPR011701">
    <property type="entry name" value="MFS"/>
</dbReference>
<dbReference type="Pfam" id="PF07690">
    <property type="entry name" value="MFS_1"/>
    <property type="match status" value="1"/>
</dbReference>
<evidence type="ECO:0000256" key="7">
    <source>
        <dbReference type="SAM" id="Phobius"/>
    </source>
</evidence>
<feature type="transmembrane region" description="Helical" evidence="7">
    <location>
        <begin position="126"/>
        <end position="147"/>
    </location>
</feature>
<protein>
    <submittedName>
        <fullName evidence="9">MFS transporter</fullName>
    </submittedName>
</protein>
<keyword evidence="10" id="KW-1185">Reference proteome</keyword>
<comment type="subcellular location">
    <subcellularLocation>
        <location evidence="1">Cell membrane</location>
        <topology evidence="1">Multi-pass membrane protein</topology>
    </subcellularLocation>
</comment>
<evidence type="ECO:0000259" key="8">
    <source>
        <dbReference type="PROSITE" id="PS50850"/>
    </source>
</evidence>
<evidence type="ECO:0000256" key="1">
    <source>
        <dbReference type="ARBA" id="ARBA00004651"/>
    </source>
</evidence>
<feature type="domain" description="Major facilitator superfamily (MFS) profile" evidence="8">
    <location>
        <begin position="1"/>
        <end position="203"/>
    </location>
</feature>
<dbReference type="AlphaFoldDB" id="A0A386ZAP2"/>